<organism evidence="1 2">
    <name type="scientific">Paraglaciecola mesophila</name>
    <dbReference type="NCBI Taxonomy" id="197222"/>
    <lineage>
        <taxon>Bacteria</taxon>
        <taxon>Pseudomonadati</taxon>
        <taxon>Pseudomonadota</taxon>
        <taxon>Gammaproteobacteria</taxon>
        <taxon>Alteromonadales</taxon>
        <taxon>Alteromonadaceae</taxon>
        <taxon>Paraglaciecola</taxon>
    </lineage>
</organism>
<gene>
    <name evidence="1" type="ORF">WNY77_09380</name>
</gene>
<dbReference type="RefSeq" id="WP_006991643.1">
    <property type="nucleotide sequence ID" value="NZ_JBBMQS010000005.1"/>
</dbReference>
<accession>A0ABU9SVS7</accession>
<protein>
    <submittedName>
        <fullName evidence="1">Carboxymuconolactone decarboxylase family protein</fullName>
    </submittedName>
</protein>
<keyword evidence="2" id="KW-1185">Reference proteome</keyword>
<dbReference type="EMBL" id="JBBMQS010000005">
    <property type="protein sequence ID" value="MEM5497601.1"/>
    <property type="molecule type" value="Genomic_DNA"/>
</dbReference>
<evidence type="ECO:0000313" key="1">
    <source>
        <dbReference type="EMBL" id="MEM5497601.1"/>
    </source>
</evidence>
<dbReference type="Proteomes" id="UP001461163">
    <property type="component" value="Unassembled WGS sequence"/>
</dbReference>
<dbReference type="PANTHER" id="PTHR35446:SF3">
    <property type="entry name" value="CMD DOMAIN-CONTAINING PROTEIN"/>
    <property type="match status" value="1"/>
</dbReference>
<dbReference type="Gene3D" id="1.20.1290.10">
    <property type="entry name" value="AhpD-like"/>
    <property type="match status" value="1"/>
</dbReference>
<dbReference type="SUPFAM" id="SSF69118">
    <property type="entry name" value="AhpD-like"/>
    <property type="match status" value="1"/>
</dbReference>
<dbReference type="InterPro" id="IPR029032">
    <property type="entry name" value="AhpD-like"/>
</dbReference>
<reference evidence="1 2" key="1">
    <citation type="submission" date="2024-03" db="EMBL/GenBank/DDBJ databases">
        <title>Community enrichment and isolation of bacterial strains for fucoidan degradation.</title>
        <authorList>
            <person name="Sichert A."/>
        </authorList>
    </citation>
    <scope>NUCLEOTIDE SEQUENCE [LARGE SCALE GENOMIC DNA]</scope>
    <source>
        <strain evidence="1 2">AS12</strain>
    </source>
</reference>
<name>A0ABU9SVS7_9ALTE</name>
<proteinExistence type="predicted"/>
<sequence>MTDFTFHTVETAPEKSKPILEKSLKTNGMIPNLHAVMAEAPGLLEGYQVLHKLFMDSSFDAEELTVVWQTINVEHNCTYCVPAHTAIANSMKVSAELTEALRNREAMPTEKLQVLHDTTLAMVRERGAVSDDVIQKFFAAGYGQRQLLEIILGLSQKVMSNYTNHVANTPVDEPFKKFAWK</sequence>
<dbReference type="PANTHER" id="PTHR35446">
    <property type="entry name" value="SI:CH211-175M2.5"/>
    <property type="match status" value="1"/>
</dbReference>
<evidence type="ECO:0000313" key="2">
    <source>
        <dbReference type="Proteomes" id="UP001461163"/>
    </source>
</evidence>
<comment type="caution">
    <text evidence="1">The sequence shown here is derived from an EMBL/GenBank/DDBJ whole genome shotgun (WGS) entry which is preliminary data.</text>
</comment>